<dbReference type="Pfam" id="PF01075">
    <property type="entry name" value="Glyco_transf_9"/>
    <property type="match status" value="1"/>
</dbReference>
<dbReference type="CDD" id="cd03789">
    <property type="entry name" value="GT9_LPS_heptosyltransferase"/>
    <property type="match status" value="1"/>
</dbReference>
<sequence>MKILIIHTAFIGDIVLSTPMIAKIADTYPKAQIYYLTVPAGASILQNNPHLTKIISYDKKGKDKTWKAFFDLAKELRKEKFDKIYCPHRYLRSMLLSLLVGAKEKIGYRTAPLSCFFSKKIPYQKNCHEVERLLSFIEGGSKTRYEIELYPGKEEENFWKKLQEETATYSCIVAIAPGSRWETKRWPLEYFQELMDKLCETGRTAILLVGGKEEQKLSFKIQKGVWDLRGKTSLLELTKILQEVDYVVTNDSSPIHIASSSSKAKIIAIFGPTVKEIGFTPWSKNSVVIEKEDLDCRPCSIHGSNHCPQKHFRCMKELKPEMILQEIAEYSKGER</sequence>
<keyword evidence="4" id="KW-1185">Reference proteome</keyword>
<dbReference type="InterPro" id="IPR051199">
    <property type="entry name" value="LPS_LOS_Heptosyltrfase"/>
</dbReference>
<dbReference type="Gene3D" id="3.40.50.2000">
    <property type="entry name" value="Glycogen Phosphorylase B"/>
    <property type="match status" value="2"/>
</dbReference>
<protein>
    <submittedName>
        <fullName evidence="3">Heptosyltransferase</fullName>
    </submittedName>
</protein>
<dbReference type="EMBL" id="LRPX01000024">
    <property type="protein sequence ID" value="KXA15632.1"/>
    <property type="molecule type" value="Genomic_DNA"/>
</dbReference>
<dbReference type="GO" id="GO:0009244">
    <property type="term" value="P:lipopolysaccharide core region biosynthetic process"/>
    <property type="evidence" value="ECO:0007669"/>
    <property type="project" value="TreeGrafter"/>
</dbReference>
<dbReference type="STRING" id="134605.HMPREF3206_00618"/>
<evidence type="ECO:0000313" key="4">
    <source>
        <dbReference type="Proteomes" id="UP000070617"/>
    </source>
</evidence>
<dbReference type="RefSeq" id="WP_060793511.1">
    <property type="nucleotide sequence ID" value="NZ_KQ956520.1"/>
</dbReference>
<name>A0A133NH82_9FUSO</name>
<gene>
    <name evidence="3" type="ORF">HMPREF3206_00618</name>
</gene>
<reference evidence="4" key="1">
    <citation type="submission" date="2016-01" db="EMBL/GenBank/DDBJ databases">
        <authorList>
            <person name="Mitreva M."/>
            <person name="Pepin K.H."/>
            <person name="Mihindukulasuriya K.A."/>
            <person name="Fulton R."/>
            <person name="Fronick C."/>
            <person name="O'Laughlin M."/>
            <person name="Miner T."/>
            <person name="Herter B."/>
            <person name="Rosa B.A."/>
            <person name="Cordes M."/>
            <person name="Tomlinson C."/>
            <person name="Wollam A."/>
            <person name="Palsikar V.B."/>
            <person name="Mardis E.R."/>
            <person name="Wilson R.K."/>
        </authorList>
    </citation>
    <scope>NUCLEOTIDE SEQUENCE [LARGE SCALE GENOMIC DNA]</scope>
    <source>
        <strain evidence="4">CMW8396</strain>
    </source>
</reference>
<dbReference type="SUPFAM" id="SSF53756">
    <property type="entry name" value="UDP-Glycosyltransferase/glycogen phosphorylase"/>
    <property type="match status" value="1"/>
</dbReference>
<evidence type="ECO:0000313" key="3">
    <source>
        <dbReference type="EMBL" id="KXA15632.1"/>
    </source>
</evidence>
<evidence type="ECO:0000256" key="2">
    <source>
        <dbReference type="ARBA" id="ARBA00022679"/>
    </source>
</evidence>
<dbReference type="PANTHER" id="PTHR30160">
    <property type="entry name" value="TETRAACYLDISACCHARIDE 4'-KINASE-RELATED"/>
    <property type="match status" value="1"/>
</dbReference>
<dbReference type="GO" id="GO:0005829">
    <property type="term" value="C:cytosol"/>
    <property type="evidence" value="ECO:0007669"/>
    <property type="project" value="TreeGrafter"/>
</dbReference>
<dbReference type="PANTHER" id="PTHR30160:SF1">
    <property type="entry name" value="LIPOPOLYSACCHARIDE 1,2-N-ACETYLGLUCOSAMINETRANSFERASE-RELATED"/>
    <property type="match status" value="1"/>
</dbReference>
<dbReference type="AlphaFoldDB" id="A0A133NH82"/>
<evidence type="ECO:0000256" key="1">
    <source>
        <dbReference type="ARBA" id="ARBA00022676"/>
    </source>
</evidence>
<keyword evidence="1" id="KW-0328">Glycosyltransferase</keyword>
<keyword evidence="2 3" id="KW-0808">Transferase</keyword>
<accession>A0A133NH82</accession>
<dbReference type="InterPro" id="IPR002201">
    <property type="entry name" value="Glyco_trans_9"/>
</dbReference>
<proteinExistence type="predicted"/>
<dbReference type="PATRIC" id="fig|134605.3.peg.620"/>
<organism evidence="3 4">
    <name type="scientific">Fusobacterium equinum</name>
    <dbReference type="NCBI Taxonomy" id="134605"/>
    <lineage>
        <taxon>Bacteria</taxon>
        <taxon>Fusobacteriati</taxon>
        <taxon>Fusobacteriota</taxon>
        <taxon>Fusobacteriia</taxon>
        <taxon>Fusobacteriales</taxon>
        <taxon>Fusobacteriaceae</taxon>
        <taxon>Fusobacterium</taxon>
    </lineage>
</organism>
<dbReference type="Proteomes" id="UP000070617">
    <property type="component" value="Unassembled WGS sequence"/>
</dbReference>
<dbReference type="GO" id="GO:0008713">
    <property type="term" value="F:ADP-heptose-lipopolysaccharide heptosyltransferase activity"/>
    <property type="evidence" value="ECO:0007669"/>
    <property type="project" value="TreeGrafter"/>
</dbReference>
<comment type="caution">
    <text evidence="3">The sequence shown here is derived from an EMBL/GenBank/DDBJ whole genome shotgun (WGS) entry which is preliminary data.</text>
</comment>